<dbReference type="GO" id="GO:0039694">
    <property type="term" value="P:viral RNA genome replication"/>
    <property type="evidence" value="ECO:0007669"/>
    <property type="project" value="InterPro"/>
</dbReference>
<keyword evidence="1" id="KW-0693">Viral RNA replication</keyword>
<organism evidence="3">
    <name type="scientific">Dansoman virus</name>
    <dbReference type="NCBI Taxonomy" id="1654363"/>
    <lineage>
        <taxon>Viruses</taxon>
    </lineage>
</organism>
<dbReference type="InterPro" id="IPR007094">
    <property type="entry name" value="RNA-dir_pol_PSvirus"/>
</dbReference>
<evidence type="ECO:0000256" key="1">
    <source>
        <dbReference type="ARBA" id="ARBA00022953"/>
    </source>
</evidence>
<dbReference type="InterPro" id="IPR002166">
    <property type="entry name" value="RNA_pol_HCV"/>
</dbReference>
<protein>
    <submittedName>
        <fullName evidence="3">Putative replicase</fullName>
    </submittedName>
</protein>
<accession>A0A0F7KLF0</accession>
<dbReference type="PROSITE" id="PS50507">
    <property type="entry name" value="RDRP_SSRNA_POS"/>
    <property type="match status" value="1"/>
</dbReference>
<dbReference type="InterPro" id="IPR043502">
    <property type="entry name" value="DNA/RNA_pol_sf"/>
</dbReference>
<dbReference type="Pfam" id="PF00998">
    <property type="entry name" value="RdRP_3"/>
    <property type="match status" value="1"/>
</dbReference>
<dbReference type="GO" id="GO:0003968">
    <property type="term" value="F:RNA-directed RNA polymerase activity"/>
    <property type="evidence" value="ECO:0007669"/>
    <property type="project" value="InterPro"/>
</dbReference>
<name>A0A0F7KLF0_9VIRU</name>
<feature type="domain" description="RdRp catalytic" evidence="2">
    <location>
        <begin position="338"/>
        <end position="454"/>
    </location>
</feature>
<sequence length="658" mass="74540">MSWKCGVTTTWTCPTPDPTTGFFESNARLMMPPLTTANVTVPAVCLDNIVASVTTRVLGVKACPLPWLTMMQRPRLIGSMPDNPPNHPATSANLVEMCRKMGWASTLVTKFDDALPPDTVQVIHNTSSYSVDFTLAPMAEFASYWTPNETRSRVTYLTSHSSCHPMLLDHSLNRKNNWSLSCKDSNRTTHMPQQRNFTVGSKPGHIEPRVTPLRLSVEEWLKSEEMEWYPSCAEPLAWDTWVKRYPVNRRDQLRAALQRVQRLGIQRRDALVKNFVKRETTHNFTDPRNISPRTDEFLAVMGPYVSRIEHAAMKCPFLIKGTSIRNRGKRLEPLLGYGAYIEVDYSRFDKTIHRDIITIFEQHLLRKPFSADHHDYYTCLSHLTRTTGVSKFGTKYTVEGTRCSGDAHTSIANGLLNRFLTWFCLRKLPKESWLSFHEGDDGVIGITPRYLEQALYNLEFLGCLGFNVKLKACKNIEEVVFCGRRITFSAEKGVETICDVTRALRKFNITCSQGPLDLLLYAKALSYSYTDGGTPIVGPVSWSVATCLSYCSSKYSHRQLKRALSNVVRERYLLGDGWRPASWRQLLDNTREPVSCAANAAVMHCEDIGLDTMQAFREAAETWVRIGFIPAAVPKLILDWVPEGPQVTVYGDVVRNMI</sequence>
<dbReference type="EMBL" id="KP714086">
    <property type="protein sequence ID" value="AKH40306.1"/>
    <property type="molecule type" value="Genomic_RNA"/>
</dbReference>
<reference evidence="3" key="1">
    <citation type="journal article" date="2015" name="PLoS Biol.">
        <title>The Discovery, Distribution, and Evolution of Viruses Associated with Drosophila melanogaster.</title>
        <authorList>
            <person name="Webster C.L."/>
            <person name="Waldron F.M."/>
            <person name="Robertson S."/>
            <person name="Crowson D."/>
            <person name="Ferrari G."/>
            <person name="Quintana J.F."/>
            <person name="Brouqui J.M."/>
            <person name="Bayne E.H."/>
            <person name="Longdon B."/>
            <person name="Buck A.H."/>
            <person name="Lazzaro B.P."/>
            <person name="Akorli J."/>
            <person name="Haddrill P.R."/>
            <person name="Obbard D.J."/>
        </authorList>
    </citation>
    <scope>NUCLEOTIDE SEQUENCE</scope>
</reference>
<evidence type="ECO:0000313" key="3">
    <source>
        <dbReference type="EMBL" id="AKH40306.1"/>
    </source>
</evidence>
<dbReference type="GO" id="GO:0003723">
    <property type="term" value="F:RNA binding"/>
    <property type="evidence" value="ECO:0007669"/>
    <property type="project" value="InterPro"/>
</dbReference>
<evidence type="ECO:0000259" key="2">
    <source>
        <dbReference type="PROSITE" id="PS50507"/>
    </source>
</evidence>
<dbReference type="SUPFAM" id="SSF56672">
    <property type="entry name" value="DNA/RNA polymerases"/>
    <property type="match status" value="1"/>
</dbReference>
<proteinExistence type="predicted"/>